<gene>
    <name evidence="2" type="ORF">GQF42_01865</name>
</gene>
<sequence length="57" mass="6176">MRSDLPGIIVLLIRDGLLQVASVSACRRLWRSTASQPEAMPDDAAFSDPDYAMTPLG</sequence>
<protein>
    <submittedName>
        <fullName evidence="2">Uncharacterized protein</fullName>
    </submittedName>
</protein>
<dbReference type="RefSeq" id="WP_158917054.1">
    <property type="nucleotide sequence ID" value="NZ_CP047020.1"/>
</dbReference>
<keyword evidence="3" id="KW-1185">Reference proteome</keyword>
<reference evidence="2 3" key="1">
    <citation type="submission" date="2019-12" db="EMBL/GenBank/DDBJ databases">
        <title>Streptomyces sp. strain T44 isolated from rhizosphere soil of Broussonetia papyrifera.</title>
        <authorList>
            <person name="Mo P."/>
        </authorList>
    </citation>
    <scope>NUCLEOTIDE SEQUENCE [LARGE SCALE GENOMIC DNA]</scope>
    <source>
        <strain evidence="2 3">T44</strain>
    </source>
</reference>
<evidence type="ECO:0000256" key="1">
    <source>
        <dbReference type="SAM" id="MobiDB-lite"/>
    </source>
</evidence>
<dbReference type="Proteomes" id="UP000436138">
    <property type="component" value="Chromosome"/>
</dbReference>
<accession>A0A6I6N214</accession>
<feature type="region of interest" description="Disordered" evidence="1">
    <location>
        <begin position="34"/>
        <end position="57"/>
    </location>
</feature>
<name>A0A6I6N214_9ACTN</name>
<dbReference type="AlphaFoldDB" id="A0A6I6N214"/>
<evidence type="ECO:0000313" key="2">
    <source>
        <dbReference type="EMBL" id="QHA02236.1"/>
    </source>
</evidence>
<proteinExistence type="predicted"/>
<dbReference type="KEGG" id="sbro:GQF42_01865"/>
<dbReference type="PROSITE" id="PS51257">
    <property type="entry name" value="PROKAR_LIPOPROTEIN"/>
    <property type="match status" value="1"/>
</dbReference>
<organism evidence="2 3">
    <name type="scientific">Streptomyces broussonetiae</name>
    <dbReference type="NCBI Taxonomy" id="2686304"/>
    <lineage>
        <taxon>Bacteria</taxon>
        <taxon>Bacillati</taxon>
        <taxon>Actinomycetota</taxon>
        <taxon>Actinomycetes</taxon>
        <taxon>Kitasatosporales</taxon>
        <taxon>Streptomycetaceae</taxon>
        <taxon>Streptomyces</taxon>
    </lineage>
</organism>
<evidence type="ECO:0000313" key="3">
    <source>
        <dbReference type="Proteomes" id="UP000436138"/>
    </source>
</evidence>
<dbReference type="EMBL" id="CP047020">
    <property type="protein sequence ID" value="QHA02236.1"/>
    <property type="molecule type" value="Genomic_DNA"/>
</dbReference>